<evidence type="ECO:0000313" key="1">
    <source>
        <dbReference type="EMBL" id="PXF49609.1"/>
    </source>
</evidence>
<organism evidence="1 2">
    <name type="scientific">Gracilariopsis chorda</name>
    <dbReference type="NCBI Taxonomy" id="448386"/>
    <lineage>
        <taxon>Eukaryota</taxon>
        <taxon>Rhodophyta</taxon>
        <taxon>Florideophyceae</taxon>
        <taxon>Rhodymeniophycidae</taxon>
        <taxon>Gracilariales</taxon>
        <taxon>Gracilariaceae</taxon>
        <taxon>Gracilariopsis</taxon>
    </lineage>
</organism>
<comment type="caution">
    <text evidence="1">The sequence shown here is derived from an EMBL/GenBank/DDBJ whole genome shotgun (WGS) entry which is preliminary data.</text>
</comment>
<sequence length="276" mass="31807">MEHRIGFMYNELSFARTNKNGYFEVTGVPFYLPGQHKPELMIRLENEHTSNEGRFRVTSGSRMPIEYDGEPRVNMGTVNIDSTSCLAYTAFHDAVVDYFDRVGEANRSFSINLQGYVLHGPYTIYRAVMSPKKYNWTSIVAKHELAHVLRGIYDDDEEHFDEDARKYGSDKFVVHDCNTKTSEGFAFNEGWAFFWTKVCERNNRRGAHDVAGNVAAALLNLQKQCKSSDKDMWQVLRKSPRVIHSYLEFESRHRELFKCPEAEPLQHRTAAGTVQS</sequence>
<keyword evidence="2" id="KW-1185">Reference proteome</keyword>
<evidence type="ECO:0000313" key="2">
    <source>
        <dbReference type="Proteomes" id="UP000247409"/>
    </source>
</evidence>
<name>A0A2V3J5D9_9FLOR</name>
<dbReference type="EMBL" id="NBIV01000004">
    <property type="protein sequence ID" value="PXF49609.1"/>
    <property type="molecule type" value="Genomic_DNA"/>
</dbReference>
<dbReference type="Proteomes" id="UP000247409">
    <property type="component" value="Unassembled WGS sequence"/>
</dbReference>
<accession>A0A2V3J5D9</accession>
<protein>
    <submittedName>
        <fullName evidence="1">Uncharacterized protein</fullName>
    </submittedName>
</protein>
<proteinExistence type="predicted"/>
<reference evidence="1 2" key="1">
    <citation type="journal article" date="2018" name="Mol. Biol. Evol.">
        <title>Analysis of the draft genome of the red seaweed Gracilariopsis chorda provides insights into genome size evolution in Rhodophyta.</title>
        <authorList>
            <person name="Lee J."/>
            <person name="Yang E.C."/>
            <person name="Graf L."/>
            <person name="Yang J.H."/>
            <person name="Qiu H."/>
            <person name="Zel Zion U."/>
            <person name="Chan C.X."/>
            <person name="Stephens T.G."/>
            <person name="Weber A.P.M."/>
            <person name="Boo G.H."/>
            <person name="Boo S.M."/>
            <person name="Kim K.M."/>
            <person name="Shin Y."/>
            <person name="Jung M."/>
            <person name="Lee S.J."/>
            <person name="Yim H.S."/>
            <person name="Lee J.H."/>
            <person name="Bhattacharya D."/>
            <person name="Yoon H.S."/>
        </authorList>
    </citation>
    <scope>NUCLEOTIDE SEQUENCE [LARGE SCALE GENOMIC DNA]</scope>
    <source>
        <strain evidence="1 2">SKKU-2015</strain>
        <tissue evidence="1">Whole body</tissue>
    </source>
</reference>
<dbReference type="AlphaFoldDB" id="A0A2V3J5D9"/>
<gene>
    <name evidence="1" type="ORF">BWQ96_00679</name>
</gene>
<dbReference type="OrthoDB" id="10449660at2759"/>